<organism evidence="2 3">
    <name type="scientific">Pterulicium gracile</name>
    <dbReference type="NCBI Taxonomy" id="1884261"/>
    <lineage>
        <taxon>Eukaryota</taxon>
        <taxon>Fungi</taxon>
        <taxon>Dikarya</taxon>
        <taxon>Basidiomycota</taxon>
        <taxon>Agaricomycotina</taxon>
        <taxon>Agaricomycetes</taxon>
        <taxon>Agaricomycetidae</taxon>
        <taxon>Agaricales</taxon>
        <taxon>Pleurotineae</taxon>
        <taxon>Pterulaceae</taxon>
        <taxon>Pterulicium</taxon>
    </lineage>
</organism>
<dbReference type="PROSITE" id="PS50097">
    <property type="entry name" value="BTB"/>
    <property type="match status" value="1"/>
</dbReference>
<dbReference type="Pfam" id="PF00651">
    <property type="entry name" value="BTB"/>
    <property type="match status" value="1"/>
</dbReference>
<dbReference type="Pfam" id="PF25794">
    <property type="entry name" value="SACS"/>
    <property type="match status" value="2"/>
</dbReference>
<dbReference type="InterPro" id="IPR000210">
    <property type="entry name" value="BTB/POZ_dom"/>
</dbReference>
<dbReference type="Proteomes" id="UP000305067">
    <property type="component" value="Unassembled WGS sequence"/>
</dbReference>
<dbReference type="NCBIfam" id="NF047352">
    <property type="entry name" value="P_loop_sacsin"/>
    <property type="match status" value="2"/>
</dbReference>
<dbReference type="PANTHER" id="PTHR46919:SF2">
    <property type="entry name" value="SACSIN"/>
    <property type="match status" value="1"/>
</dbReference>
<sequence length="2712" mass="304997">MVTPLNETENLIGSIKSIIHDYPSDSSLFKEFLQNSDDAGAKEQTFILDARTHGTDTIVDTHLEDSQGPALLCLNESVFQKSNWSAIKSARSSDKLSDSNQTGKYGVGFRSCYHVTDNPHVLSGDTLLILDPHYAFATYPGGVTIDVQSERTRFPDQFAPFLPMVPSFGPYPGTVIRLPLRTESQVQKVRAVDQELGGAVATLRMKKLIGKFMDNEASTCLLFLRNIKTITYKEIDEDGVHTTVASVNLQTIQDEDKAADRIDCVEGRVTARSSAGAVSLQSWLIVSTKISDEEAAQSIATRIGYRQAPAEIQSKLVQEKLRPRVSIAFPMDSPLENGKLFTLLPLPIVTQFPVHINGTFSLMSNRQRLEVVEGKQASLNLDAWLRVQWNYFVFEQLLPPLWARLLSILVYEARDSWKAWPRISHGGAHCYWEELPKRVLEEFISHQYSIVSVGAGEAPIRLDEVLVSDSTLNSDLLQTLTRVGIHIVSPPAEVLYVVRLVNHRYAEPDTVCLYMKDHLASLNIAVLAREDRNLILDYLLDPTNCSSLRRLSGLPLFPTVDDSFTTPAERDWFASEDTETALVLLKPEEEKLFADLKNASSMIPLSRISPHASALLAKPEATSSLDVTLLGSAHVSRFLADKLGSWSAKEGSNEQALPKWLIAFWQWVPTWDGARDLLATSEVLELPLVPSQTGSLRCPVDGILLRADLDVALATLLVKIGVPVSHEELDVESLKTVSKSPNDVGFVLAHLDPQAISELPVDELPAVRQYFLERLKHNPAGLPSPQKTIFFSLPIFTVIQPQESGDIQAMELHPIRGQPIYVDAPQCPLPVENSYHEESTYVDVTDSATRALVEYAHGSDRPPFLDEPKILEIAIPILEKQPLDLLDRLFIRVVHRFPDLPPAACKTLRSICCVPVSRDVRKRPNEVIDPNSTIARLYDGERDRILHGYDTPGYQPLIKAMRSHELLVSTLDEGIVRERIRYIVGTHNRQALLKAKVLVELLNDSPICANLSEGTKSLLRQHAWLPCRQERICLPKDCRHGRTKEEMYLFDTVLAPLDAYISNGDLLKWIGWHDSLPFDTLLLQLNRTLIPQEDGIRSSRFERLRALSRCFRDLFNRGWLEEEDLEKLRDAVGIDIPWFPFGDELVATKYLLLSEECPVGQGSNFRVLPRKKAESWAGFLREMHCPDRPAAHTIIQELESLARCSESASDPKILVDQSGLLLKSYVRLEYALDSARLLAPNIDGTFRSLNQLQYNDLGTTTPSLASSGVLHPSISRELAEELNIQFLSSAVLGEDDQHDEEFEMAENLKGRIKGVLKKYDIEMVANELLANAIDADASVFSILLDQCRYPNAIDQLPTVKMQQLQLVPSLFFHNDSKFEEKDFKGICRIGQGGKGDSAGTIGRFGIGALSMFHFTEVVMFVSDGYMQILDPSGEYLPPYPQGRKRTALRRKLVDIARKYPHLLTPFLGVCNFPASLDDEELNGYDETIFRLPLKNGVEVQSCISWIEGQYQTLARHAFLFNHNLAYVHAYYRRAADFRTLWTITSNVTPAPVCGQPSSGCAEGDEICMTGYHLELVVHTSGRTQNAQHSRSTSLETWLVVQAVCPVTKVKQYTDVLAAHKYSNHPHITAHLAFCLSSDASASATRAEHHIFSRLMIPHTTNLPFHLDAPFALSDDRRNIRFETVQGQMSREGEYNTLLLSEIIPPLYHFGLSVIGMLPAATPGATLYDRWWPHDDPKNEISSVVTHGFYQLLPTTSHPICITSSGSPVCPKDALFCLRELRPVHTENLQVILSTLVKDKLVVLSPQTRRTLQIRKVALPSISASICKQVVQDREEELVETNLTPKDVSCLLEFLHSGKPRVSPLHTRLLLTEDGVLRRFEAQGTTVLDLSRRHGQREFIVNLFPKDRFLHRDIPGTQANCLVEDPSLTIYPFSVSHMISLVKERISTGDYQEHPPEDRIWVYRLLEVVLDLLQERELRELLDSADFLHIPLFSTSNPRRHVSLHYARGHCLRVQAHDPSLTQLLFKLGVAVMNGGSRFEKVIMPRMAMIPPFSLRSLLYLSRNPTGPEHLQWGELDDTELKELTGKIGADIDSPKAAPLEDDLLQELSKYPMWTTVTCTGVVNLRTKACDLHMLADGLDINSISPYIRPGNAVAQYSTALHTTLRLAPNRVIKRERLIEFIDMPNIQIEGTEVALDGFRRMLLVVLDSIGPFSTQLKLPNTTLFMKRPEELYDSTVPVFEKSFARNHANKLLHPSLQDLQPHLRSVGLQYEITQYSLLQCAQALHEQVIPAPAGSSPIEPVEELLEVARLVFGHYSEKHGSALWVEFRNLHFVPRHPRRRSGYIYNDINDFCLPLPMITSPNSVLRPTLEQICWTQRACMTQESSVPVQSADWTLGVPTTIEVVNHLVVLATKLLQKHPEYNMLLSDLQETYKWLNNHCEDAREPLLEMYNVPLFLNVDETGKADDRAHWKCANQLVHGLRYDKGGLFTVRGSLKNYRPLLQAAGVKSWFRPDYNTLITAQDGLTDLRRSVNSLRTQNLLLDWKLLPSRSDLHMAESPTNFPTGRLRCHRAIMVASIPHLKTPLVSEWAESGGDEYAVDASYFAVASLIDFVYTEDLAIEEPRDGHEAEELLENLLELLSLADQWNLESLKQKVGVSVHQYKLISPDTLPRIKEASENAHLSSLHQYCTDLEAANAESLSALRREGRRDGPG</sequence>
<evidence type="ECO:0000313" key="2">
    <source>
        <dbReference type="EMBL" id="TFL02911.1"/>
    </source>
</evidence>
<feature type="domain" description="BTB" evidence="1">
    <location>
        <begin position="2550"/>
        <end position="2621"/>
    </location>
</feature>
<dbReference type="InterPro" id="IPR036890">
    <property type="entry name" value="HATPase_C_sf"/>
</dbReference>
<protein>
    <recommendedName>
        <fullName evidence="1">BTB domain-containing protein</fullName>
    </recommendedName>
</protein>
<evidence type="ECO:0000259" key="1">
    <source>
        <dbReference type="PROSITE" id="PS50097"/>
    </source>
</evidence>
<accession>A0A5C3QQV7</accession>
<reference evidence="2 3" key="1">
    <citation type="journal article" date="2019" name="Nat. Ecol. Evol.">
        <title>Megaphylogeny resolves global patterns of mushroom evolution.</title>
        <authorList>
            <person name="Varga T."/>
            <person name="Krizsan K."/>
            <person name="Foldi C."/>
            <person name="Dima B."/>
            <person name="Sanchez-Garcia M."/>
            <person name="Sanchez-Ramirez S."/>
            <person name="Szollosi G.J."/>
            <person name="Szarkandi J.G."/>
            <person name="Papp V."/>
            <person name="Albert L."/>
            <person name="Andreopoulos W."/>
            <person name="Angelini C."/>
            <person name="Antonin V."/>
            <person name="Barry K.W."/>
            <person name="Bougher N.L."/>
            <person name="Buchanan P."/>
            <person name="Buyck B."/>
            <person name="Bense V."/>
            <person name="Catcheside P."/>
            <person name="Chovatia M."/>
            <person name="Cooper J."/>
            <person name="Damon W."/>
            <person name="Desjardin D."/>
            <person name="Finy P."/>
            <person name="Geml J."/>
            <person name="Haridas S."/>
            <person name="Hughes K."/>
            <person name="Justo A."/>
            <person name="Karasinski D."/>
            <person name="Kautmanova I."/>
            <person name="Kiss B."/>
            <person name="Kocsube S."/>
            <person name="Kotiranta H."/>
            <person name="LaButti K.M."/>
            <person name="Lechner B.E."/>
            <person name="Liimatainen K."/>
            <person name="Lipzen A."/>
            <person name="Lukacs Z."/>
            <person name="Mihaltcheva S."/>
            <person name="Morgado L.N."/>
            <person name="Niskanen T."/>
            <person name="Noordeloos M.E."/>
            <person name="Ohm R.A."/>
            <person name="Ortiz-Santana B."/>
            <person name="Ovrebo C."/>
            <person name="Racz N."/>
            <person name="Riley R."/>
            <person name="Savchenko A."/>
            <person name="Shiryaev A."/>
            <person name="Soop K."/>
            <person name="Spirin V."/>
            <person name="Szebenyi C."/>
            <person name="Tomsovsky M."/>
            <person name="Tulloss R.E."/>
            <person name="Uehling J."/>
            <person name="Grigoriev I.V."/>
            <person name="Vagvolgyi C."/>
            <person name="Papp T."/>
            <person name="Martin F.M."/>
            <person name="Miettinen O."/>
            <person name="Hibbett D.S."/>
            <person name="Nagy L.G."/>
        </authorList>
    </citation>
    <scope>NUCLEOTIDE SEQUENCE [LARGE SCALE GENOMIC DNA]</scope>
    <source>
        <strain evidence="2 3">CBS 309.79</strain>
    </source>
</reference>
<dbReference type="OrthoDB" id="1262810at2759"/>
<dbReference type="SUPFAM" id="SSF54695">
    <property type="entry name" value="POZ domain"/>
    <property type="match status" value="1"/>
</dbReference>
<evidence type="ECO:0000313" key="3">
    <source>
        <dbReference type="Proteomes" id="UP000305067"/>
    </source>
</evidence>
<dbReference type="SUPFAM" id="SSF55874">
    <property type="entry name" value="ATPase domain of HSP90 chaperone/DNA topoisomerase II/histidine kinase"/>
    <property type="match status" value="2"/>
</dbReference>
<gene>
    <name evidence="2" type="ORF">BDV98DRAFT_546142</name>
</gene>
<dbReference type="EMBL" id="ML178821">
    <property type="protein sequence ID" value="TFL02911.1"/>
    <property type="molecule type" value="Genomic_DNA"/>
</dbReference>
<dbReference type="Gene3D" id="3.30.710.10">
    <property type="entry name" value="Potassium Channel Kv1.1, Chain A"/>
    <property type="match status" value="1"/>
</dbReference>
<dbReference type="InterPro" id="IPR011333">
    <property type="entry name" value="SKP1/BTB/POZ_sf"/>
</dbReference>
<dbReference type="InterPro" id="IPR058210">
    <property type="entry name" value="SACS/Nov_dom"/>
</dbReference>
<keyword evidence="3" id="KW-1185">Reference proteome</keyword>
<dbReference type="CDD" id="cd18186">
    <property type="entry name" value="BTB_POZ_ZBTB_KLHL-like"/>
    <property type="match status" value="1"/>
</dbReference>
<dbReference type="PANTHER" id="PTHR46919">
    <property type="entry name" value="ZINC FINGER, C3HC4 TYPE (RING FINGER) FAMILY PROTEIN"/>
    <property type="match status" value="1"/>
</dbReference>
<dbReference type="STRING" id="1884261.A0A5C3QQV7"/>
<proteinExistence type="predicted"/>
<name>A0A5C3QQV7_9AGAR</name>